<dbReference type="HOGENOM" id="CLU_2736538_0_0_6"/>
<accession>A0A0U1P5C5</accession>
<proteinExistence type="predicted"/>
<gene>
    <name evidence="1" type="ORF">PLEI_1555</name>
</gene>
<dbReference type="Proteomes" id="UP000030675">
    <property type="component" value="Unassembled WGS sequence"/>
</dbReference>
<evidence type="ECO:0000313" key="2">
    <source>
        <dbReference type="Proteomes" id="UP000030675"/>
    </source>
</evidence>
<dbReference type="RefSeq" id="WP_023932404.1">
    <property type="nucleotide sequence ID" value="NZ_DF196819.1"/>
</dbReference>
<name>A0A0U1P5C5_PHOLE</name>
<organism evidence="1 2">
    <name type="scientific">Photobacterium leiognathi lrivu.4.1</name>
    <dbReference type="NCBI Taxonomy" id="1248232"/>
    <lineage>
        <taxon>Bacteria</taxon>
        <taxon>Pseudomonadati</taxon>
        <taxon>Pseudomonadota</taxon>
        <taxon>Gammaproteobacteria</taxon>
        <taxon>Vibrionales</taxon>
        <taxon>Vibrionaceae</taxon>
        <taxon>Photobacterium</taxon>
    </lineage>
</organism>
<evidence type="ECO:0000313" key="1">
    <source>
        <dbReference type="EMBL" id="GAD29901.1"/>
    </source>
</evidence>
<reference evidence="2" key="1">
    <citation type="submission" date="2012-12" db="EMBL/GenBank/DDBJ databases">
        <title>Genome Sequence of Photobacterium leiognathi lrivu.4.1.</title>
        <authorList>
            <person name="Urbanczyk H."/>
            <person name="Ogura Y."/>
            <person name="Hayashi T."/>
            <person name="Dunlap P.V."/>
        </authorList>
    </citation>
    <scope>NUCLEOTIDE SEQUENCE [LARGE SCALE GENOMIC DNA]</scope>
    <source>
        <strain evidence="2">lrivu.4.1</strain>
    </source>
</reference>
<dbReference type="EMBL" id="DF196819">
    <property type="protein sequence ID" value="GAD29901.1"/>
    <property type="molecule type" value="Genomic_DNA"/>
</dbReference>
<dbReference type="PROSITE" id="PS51257">
    <property type="entry name" value="PROKAR_LIPOPROTEIN"/>
    <property type="match status" value="1"/>
</dbReference>
<sequence length="71" mass="7998">MKPNLFILSTVTALLIQGCGGSSDNDSKDHTAQTARYTLDFDSDWDAANFPTYLSINHIESGYRFPRWRAV</sequence>
<dbReference type="AlphaFoldDB" id="A0A0U1P5C5"/>
<protein>
    <submittedName>
        <fullName evidence="1">Spondin_N family protein</fullName>
    </submittedName>
</protein>